<dbReference type="GO" id="GO:0020037">
    <property type="term" value="F:heme binding"/>
    <property type="evidence" value="ECO:0007669"/>
    <property type="project" value="InterPro"/>
</dbReference>
<evidence type="ECO:0000256" key="2">
    <source>
        <dbReference type="RuleBase" id="RU000461"/>
    </source>
</evidence>
<dbReference type="PANTHER" id="PTHR46696">
    <property type="entry name" value="P450, PUTATIVE (EUROFUNG)-RELATED"/>
    <property type="match status" value="1"/>
</dbReference>
<dbReference type="PRINTS" id="PR00359">
    <property type="entry name" value="BP450"/>
</dbReference>
<dbReference type="InterPro" id="IPR002397">
    <property type="entry name" value="Cyt_P450_B"/>
</dbReference>
<gene>
    <name evidence="3" type="ORF">JQS43_06300</name>
</gene>
<evidence type="ECO:0000313" key="4">
    <source>
        <dbReference type="Proteomes" id="UP000662857"/>
    </source>
</evidence>
<dbReference type="EMBL" id="CP070499">
    <property type="protein sequence ID" value="QSB15940.1"/>
    <property type="molecule type" value="Genomic_DNA"/>
</dbReference>
<dbReference type="InterPro" id="IPR001128">
    <property type="entry name" value="Cyt_P450"/>
</dbReference>
<dbReference type="PANTHER" id="PTHR46696:SF1">
    <property type="entry name" value="CYTOCHROME P450 YJIB-RELATED"/>
    <property type="match status" value="1"/>
</dbReference>
<dbReference type="GO" id="GO:0016705">
    <property type="term" value="F:oxidoreductase activity, acting on paired donors, with incorporation or reduction of molecular oxygen"/>
    <property type="evidence" value="ECO:0007669"/>
    <property type="project" value="InterPro"/>
</dbReference>
<dbReference type="KEGG" id="nhy:JQS43_06300"/>
<accession>A0A895YPA6</accession>
<keyword evidence="2" id="KW-0408">Iron</keyword>
<name>A0A895YPA6_9ACTN</name>
<keyword evidence="4" id="KW-1185">Reference proteome</keyword>
<keyword evidence="2" id="KW-0560">Oxidoreductase</keyword>
<keyword evidence="2" id="KW-0479">Metal-binding</keyword>
<keyword evidence="2" id="KW-0349">Heme</keyword>
<dbReference type="RefSeq" id="WP_239678132.1">
    <property type="nucleotide sequence ID" value="NZ_CP070499.1"/>
</dbReference>
<dbReference type="SUPFAM" id="SSF48264">
    <property type="entry name" value="Cytochrome P450"/>
    <property type="match status" value="1"/>
</dbReference>
<dbReference type="PROSITE" id="PS00086">
    <property type="entry name" value="CYTOCHROME_P450"/>
    <property type="match status" value="1"/>
</dbReference>
<sequence>MTITDIPVFDVDLYSDESVLDPYENYRRLRELGSAVWLSKYEVWAMGRHADVYTALHDHETFSSAAGVGLSDELNRVMAGGTIASDPPEHDRIRRVIGRQLTPKALRQHQDHVQRRATELVEHLVERGSFDAVADLAQKFPVSMVPDLLGWPEDKTDNLLAWAAAGFNALGPMNERTVAGFPTLQNLWEFLAELSNSRDLRPGSWGANLAAAVDAGEVEADRLPTLLGDFLVPSLDTTVSALASAMWLFGTNPEQWQRVRSDPSAIPDAFNEVVRIETPARGFCRLVTTDYEVADGVTLTAGSRIFLLYASANRDERVFKNPDTFDVRRPNVASHLAFGHGIHGCVGQGLARLEAHALMKALAARVSRIEVGEAGWRAHNTIRGLASLPTTLHT</sequence>
<dbReference type="InterPro" id="IPR036396">
    <property type="entry name" value="Cyt_P450_sf"/>
</dbReference>
<dbReference type="CDD" id="cd11037">
    <property type="entry name" value="CYP199A2-like"/>
    <property type="match status" value="1"/>
</dbReference>
<evidence type="ECO:0000256" key="1">
    <source>
        <dbReference type="ARBA" id="ARBA00010617"/>
    </source>
</evidence>
<dbReference type="GO" id="GO:0004497">
    <property type="term" value="F:monooxygenase activity"/>
    <property type="evidence" value="ECO:0007669"/>
    <property type="project" value="UniProtKB-KW"/>
</dbReference>
<keyword evidence="2" id="KW-0503">Monooxygenase</keyword>
<dbReference type="Gene3D" id="1.10.630.10">
    <property type="entry name" value="Cytochrome P450"/>
    <property type="match status" value="1"/>
</dbReference>
<protein>
    <submittedName>
        <fullName evidence="3">Cytochrome P450</fullName>
    </submittedName>
</protein>
<dbReference type="Proteomes" id="UP000662857">
    <property type="component" value="Chromosome"/>
</dbReference>
<dbReference type="Pfam" id="PF00067">
    <property type="entry name" value="p450"/>
    <property type="match status" value="1"/>
</dbReference>
<comment type="similarity">
    <text evidence="1 2">Belongs to the cytochrome P450 family.</text>
</comment>
<evidence type="ECO:0000313" key="3">
    <source>
        <dbReference type="EMBL" id="QSB15940.1"/>
    </source>
</evidence>
<reference evidence="3" key="1">
    <citation type="submission" date="2021-02" db="EMBL/GenBank/DDBJ databases">
        <title>Natrosporangium hydrolyticum gen. nov., sp. nov, a haloalkaliphilic actinobacterium from a soda solonchak soil.</title>
        <authorList>
            <person name="Sorokin D.Y."/>
            <person name="Khijniak T.V."/>
            <person name="Zakharycheva A.P."/>
            <person name="Boueva O.V."/>
            <person name="Ariskina E.V."/>
            <person name="Hahnke R.L."/>
            <person name="Bunk B."/>
            <person name="Sproer C."/>
            <person name="Schumann P."/>
            <person name="Evtushenko L.I."/>
            <person name="Kublanov I.V."/>
        </authorList>
    </citation>
    <scope>NUCLEOTIDE SEQUENCE</scope>
    <source>
        <strain evidence="3">DSM 106523</strain>
    </source>
</reference>
<dbReference type="AlphaFoldDB" id="A0A895YPA6"/>
<proteinExistence type="inferred from homology"/>
<dbReference type="GO" id="GO:0005506">
    <property type="term" value="F:iron ion binding"/>
    <property type="evidence" value="ECO:0007669"/>
    <property type="project" value="InterPro"/>
</dbReference>
<dbReference type="InterPro" id="IPR017972">
    <property type="entry name" value="Cyt_P450_CS"/>
</dbReference>
<organism evidence="3 4">
    <name type="scientific">Natronosporangium hydrolyticum</name>
    <dbReference type="NCBI Taxonomy" id="2811111"/>
    <lineage>
        <taxon>Bacteria</taxon>
        <taxon>Bacillati</taxon>
        <taxon>Actinomycetota</taxon>
        <taxon>Actinomycetes</taxon>
        <taxon>Micromonosporales</taxon>
        <taxon>Micromonosporaceae</taxon>
        <taxon>Natronosporangium</taxon>
    </lineage>
</organism>